<name>A0A3N9W3K1_9ACTN</name>
<dbReference type="Pfam" id="PF01370">
    <property type="entry name" value="Epimerase"/>
    <property type="match status" value="1"/>
</dbReference>
<gene>
    <name evidence="2" type="ORF">DLJ59_33185</name>
</gene>
<dbReference type="Gene3D" id="3.40.50.720">
    <property type="entry name" value="NAD(P)-binding Rossmann-like Domain"/>
    <property type="match status" value="1"/>
</dbReference>
<dbReference type="PANTHER" id="PTHR43245">
    <property type="entry name" value="BIFUNCTIONAL POLYMYXIN RESISTANCE PROTEIN ARNA"/>
    <property type="match status" value="1"/>
</dbReference>
<protein>
    <recommendedName>
        <fullName evidence="1">NAD-dependent epimerase/dehydratase domain-containing protein</fullName>
    </recommendedName>
</protein>
<evidence type="ECO:0000313" key="3">
    <source>
        <dbReference type="Proteomes" id="UP000282312"/>
    </source>
</evidence>
<dbReference type="Proteomes" id="UP000282312">
    <property type="component" value="Unassembled WGS sequence"/>
</dbReference>
<proteinExistence type="predicted"/>
<dbReference type="InterPro" id="IPR001509">
    <property type="entry name" value="Epimerase_deHydtase"/>
</dbReference>
<dbReference type="InterPro" id="IPR050177">
    <property type="entry name" value="Lipid_A_modif_metabolic_enz"/>
</dbReference>
<keyword evidence="3" id="KW-1185">Reference proteome</keyword>
<dbReference type="AlphaFoldDB" id="A0A3N9W3K1"/>
<organism evidence="2 3">
    <name type="scientific">Micromonospora inaquosa</name>
    <dbReference type="NCBI Taxonomy" id="2203716"/>
    <lineage>
        <taxon>Bacteria</taxon>
        <taxon>Bacillati</taxon>
        <taxon>Actinomycetota</taxon>
        <taxon>Actinomycetes</taxon>
        <taxon>Micromonosporales</taxon>
        <taxon>Micromonosporaceae</taxon>
        <taxon>Micromonospora</taxon>
    </lineage>
</organism>
<dbReference type="InterPro" id="IPR036291">
    <property type="entry name" value="NAD(P)-bd_dom_sf"/>
</dbReference>
<dbReference type="Gene3D" id="3.90.25.10">
    <property type="entry name" value="UDP-galactose 4-epimerase, domain 1"/>
    <property type="match status" value="1"/>
</dbReference>
<evidence type="ECO:0000313" key="2">
    <source>
        <dbReference type="EMBL" id="RQW95278.1"/>
    </source>
</evidence>
<dbReference type="EMBL" id="QGSZ01000364">
    <property type="protein sequence ID" value="RQW95278.1"/>
    <property type="molecule type" value="Genomic_DNA"/>
</dbReference>
<evidence type="ECO:0000259" key="1">
    <source>
        <dbReference type="Pfam" id="PF01370"/>
    </source>
</evidence>
<feature type="domain" description="NAD-dependent epimerase/dehydratase" evidence="1">
    <location>
        <begin position="26"/>
        <end position="260"/>
    </location>
</feature>
<accession>A0A3N9W3K1</accession>
<dbReference type="PANTHER" id="PTHR43245:SF13">
    <property type="entry name" value="UDP-D-APIOSE_UDP-D-XYLOSE SYNTHASE 2"/>
    <property type="match status" value="1"/>
</dbReference>
<comment type="caution">
    <text evidence="2">The sequence shown here is derived from an EMBL/GenBank/DDBJ whole genome shotgun (WGS) entry which is preliminary data.</text>
</comment>
<dbReference type="SUPFAM" id="SSF51735">
    <property type="entry name" value="NAD(P)-binding Rossmann-fold domains"/>
    <property type="match status" value="1"/>
</dbReference>
<sequence length="335" mass="35108">MAGRAPGGGADRRNLPVGARVVSTTLVTGSHGWVGTHLRRLVAANSERVVGLGRRPRQAGPGETYHQLDLHDPEAVRARLQAVRPDVVFHLAATLPQRGANAADVVADAVHTTYNLCQELRRVDTRSGRPARLVLAGSSAQYGAVPPELNPITEQTLPRPMGAYGHAKAAAESLALALGADGRIAVLAARPFNHVGPGEDGATVAGSLARRVADVVAGRADRVQVADLDAVRDFTDVRDVARAYVELAELGRPGEIYNVCSGSGVTVRQVLETLLDLAGLDWSVVDVVAGRSDIRCQVGSAAKLAAETPWKAETPLRDSLRGLLTELATPAGAGQ</sequence>
<reference evidence="2 3" key="1">
    <citation type="submission" date="2018-05" db="EMBL/GenBank/DDBJ databases">
        <title>Micromonospora from Atacama Desert.</title>
        <authorList>
            <person name="Carro L."/>
            <person name="Goodfellow M."/>
            <person name="Klenk H.-P."/>
        </authorList>
    </citation>
    <scope>NUCLEOTIDE SEQUENCE [LARGE SCALE GENOMIC DNA]</scope>
    <source>
        <strain evidence="2 3">LB39</strain>
    </source>
</reference>